<feature type="active site" evidence="10">
    <location>
        <position position="289"/>
    </location>
</feature>
<dbReference type="GO" id="GO:0004190">
    <property type="term" value="F:aspartic-type endopeptidase activity"/>
    <property type="evidence" value="ECO:0007669"/>
    <property type="project" value="UniProtKB-KW"/>
</dbReference>
<evidence type="ECO:0000256" key="1">
    <source>
        <dbReference type="ARBA" id="ARBA00004116"/>
    </source>
</evidence>
<dbReference type="GO" id="GO:0005773">
    <property type="term" value="C:vacuole"/>
    <property type="evidence" value="ECO:0007669"/>
    <property type="project" value="UniProtKB-SubCell"/>
</dbReference>
<comment type="subcellular location">
    <subcellularLocation>
        <location evidence="1">Vacuole</location>
    </subcellularLocation>
</comment>
<keyword evidence="4 12" id="KW-0645">Protease</keyword>
<dbReference type="PROSITE" id="PS00141">
    <property type="entry name" value="ASP_PROTEASE"/>
    <property type="match status" value="2"/>
</dbReference>
<sequence>MKLTACQSILTVLLALDVTAAFSTIKISKADETPSQRLSRYAQTGQYATQKYFGIVSQKNEQTSIPVDEFGKVKHGVPISNFMNAQYFGEVQIGTPAQTFKVVFDTGSSNLWVPSTHCTSIACFFHKRFDSQQSSTHKANGTQFAIQYGSGSLEGIISNDVVRLGDITIENCDFGESVKEPGLAFAFGKFDGILGMGYNTISVKGVIPPFYHMVDKNLIDKPMFSFWLNSADNGNEGGELVLGGYNPAHYSGKIHWVPVTRKGYWEVQLESVAFDGDDIGLEPVGAAIDTGSSLLVVPSALAELINSLLGAKKNFAGQYVLDCGKIPSLPSLTLTFGGKPFVLTADQYILKVQNQCVSGFMGMDIPAPAGPLWIVGDVFLRAYYTIYDLGKHRVGFAKSK</sequence>
<evidence type="ECO:0000259" key="14">
    <source>
        <dbReference type="PROSITE" id="PS51767"/>
    </source>
</evidence>
<feature type="disulfide bond" evidence="11">
    <location>
        <begin position="118"/>
        <end position="123"/>
    </location>
</feature>
<dbReference type="PANTHER" id="PTHR47966:SF51">
    <property type="entry name" value="BETA-SITE APP-CLEAVING ENZYME, ISOFORM A-RELATED"/>
    <property type="match status" value="1"/>
</dbReference>
<comment type="similarity">
    <text evidence="2 12">Belongs to the peptidase A1 family.</text>
</comment>
<evidence type="ECO:0000313" key="15">
    <source>
        <dbReference type="EMBL" id="ORY04806.1"/>
    </source>
</evidence>
<dbReference type="Pfam" id="PF00026">
    <property type="entry name" value="Asp"/>
    <property type="match status" value="1"/>
</dbReference>
<accession>A0A1Y1Z3M0</accession>
<comment type="caution">
    <text evidence="15">The sequence shown here is derived from an EMBL/GenBank/DDBJ whole genome shotgun (WGS) entry which is preliminary data.</text>
</comment>
<dbReference type="FunFam" id="2.40.70.10:FF:000002">
    <property type="entry name" value="Vacuolar aspartic proteinase"/>
    <property type="match status" value="1"/>
</dbReference>
<evidence type="ECO:0000256" key="12">
    <source>
        <dbReference type="RuleBase" id="RU000454"/>
    </source>
</evidence>
<dbReference type="PRINTS" id="PR00792">
    <property type="entry name" value="PEPSIN"/>
</dbReference>
<keyword evidence="7 12" id="KW-0378">Hydrolase</keyword>
<evidence type="ECO:0000313" key="16">
    <source>
        <dbReference type="Proteomes" id="UP000193498"/>
    </source>
</evidence>
<dbReference type="STRING" id="1314790.A0A1Y1Z3M0"/>
<feature type="chain" id="PRO_5013299466" evidence="13">
    <location>
        <begin position="22"/>
        <end position="400"/>
    </location>
</feature>
<proteinExistence type="inferred from homology"/>
<evidence type="ECO:0000256" key="3">
    <source>
        <dbReference type="ARBA" id="ARBA00022554"/>
    </source>
</evidence>
<keyword evidence="6 12" id="KW-0064">Aspartyl protease</keyword>
<protein>
    <submittedName>
        <fullName evidence="15">Endopeptidase</fullName>
    </submittedName>
</protein>
<dbReference type="SUPFAM" id="SSF50630">
    <property type="entry name" value="Acid proteases"/>
    <property type="match status" value="1"/>
</dbReference>
<evidence type="ECO:0000256" key="9">
    <source>
        <dbReference type="ARBA" id="ARBA00023180"/>
    </source>
</evidence>
<dbReference type="EMBL" id="MCFE01000031">
    <property type="protein sequence ID" value="ORY04806.1"/>
    <property type="molecule type" value="Genomic_DNA"/>
</dbReference>
<dbReference type="Proteomes" id="UP000193498">
    <property type="component" value="Unassembled WGS sequence"/>
</dbReference>
<evidence type="ECO:0000256" key="2">
    <source>
        <dbReference type="ARBA" id="ARBA00007447"/>
    </source>
</evidence>
<feature type="signal peptide" evidence="13">
    <location>
        <begin position="1"/>
        <end position="21"/>
    </location>
</feature>
<dbReference type="FunCoup" id="A0A1Y1Z3M0">
    <property type="interactions" value="77"/>
</dbReference>
<name>A0A1Y1Z3M0_9FUNG</name>
<dbReference type="Gene3D" id="2.40.70.10">
    <property type="entry name" value="Acid Proteases"/>
    <property type="match status" value="2"/>
</dbReference>
<keyword evidence="16" id="KW-1185">Reference proteome</keyword>
<keyword evidence="8 11" id="KW-1015">Disulfide bond</keyword>
<dbReference type="AlphaFoldDB" id="A0A1Y1Z3M0"/>
<keyword evidence="3" id="KW-0926">Vacuole</keyword>
<evidence type="ECO:0000256" key="5">
    <source>
        <dbReference type="ARBA" id="ARBA00022729"/>
    </source>
</evidence>
<evidence type="ECO:0000256" key="10">
    <source>
        <dbReference type="PIRSR" id="PIRSR601461-1"/>
    </source>
</evidence>
<feature type="domain" description="Peptidase A1" evidence="14">
    <location>
        <begin position="87"/>
        <end position="397"/>
    </location>
</feature>
<dbReference type="FunFam" id="2.40.70.10:FF:000036">
    <property type="entry name" value="Vacuolar aspartic protease"/>
    <property type="match status" value="1"/>
</dbReference>
<dbReference type="InterPro" id="IPR021109">
    <property type="entry name" value="Peptidase_aspartic_dom_sf"/>
</dbReference>
<gene>
    <name evidence="15" type="ORF">K493DRAFT_296780</name>
</gene>
<evidence type="ECO:0000256" key="13">
    <source>
        <dbReference type="SAM" id="SignalP"/>
    </source>
</evidence>
<feature type="disulfide bond" evidence="11">
    <location>
        <begin position="323"/>
        <end position="356"/>
    </location>
</feature>
<dbReference type="InParanoid" id="A0A1Y1Z3M0"/>
<evidence type="ECO:0000256" key="6">
    <source>
        <dbReference type="ARBA" id="ARBA00022750"/>
    </source>
</evidence>
<evidence type="ECO:0000256" key="8">
    <source>
        <dbReference type="ARBA" id="ARBA00023157"/>
    </source>
</evidence>
<dbReference type="InterPro" id="IPR033121">
    <property type="entry name" value="PEPTIDASE_A1"/>
</dbReference>
<reference evidence="15 16" key="1">
    <citation type="submission" date="2016-07" db="EMBL/GenBank/DDBJ databases">
        <title>Pervasive Adenine N6-methylation of Active Genes in Fungi.</title>
        <authorList>
            <consortium name="DOE Joint Genome Institute"/>
            <person name="Mondo S.J."/>
            <person name="Dannebaum R.O."/>
            <person name="Kuo R.C."/>
            <person name="Labutti K."/>
            <person name="Haridas S."/>
            <person name="Kuo A."/>
            <person name="Salamov A."/>
            <person name="Ahrendt S.R."/>
            <person name="Lipzen A."/>
            <person name="Sullivan W."/>
            <person name="Andreopoulos W.B."/>
            <person name="Clum A."/>
            <person name="Lindquist E."/>
            <person name="Daum C."/>
            <person name="Ramamoorthy G.K."/>
            <person name="Gryganskyi A."/>
            <person name="Culley D."/>
            <person name="Magnuson J.K."/>
            <person name="James T.Y."/>
            <person name="O'Malley M.A."/>
            <person name="Stajich J.E."/>
            <person name="Spatafora J.W."/>
            <person name="Visel A."/>
            <person name="Grigoriev I.V."/>
        </authorList>
    </citation>
    <scope>NUCLEOTIDE SEQUENCE [LARGE SCALE GENOMIC DNA]</scope>
    <source>
        <strain evidence="15 16">CBS 931.73</strain>
    </source>
</reference>
<evidence type="ECO:0000256" key="7">
    <source>
        <dbReference type="ARBA" id="ARBA00022801"/>
    </source>
</evidence>
<dbReference type="GO" id="GO:0006508">
    <property type="term" value="P:proteolysis"/>
    <property type="evidence" value="ECO:0007669"/>
    <property type="project" value="UniProtKB-KW"/>
</dbReference>
<keyword evidence="5 13" id="KW-0732">Signal</keyword>
<dbReference type="PROSITE" id="PS51767">
    <property type="entry name" value="PEPTIDASE_A1"/>
    <property type="match status" value="1"/>
</dbReference>
<keyword evidence="9" id="KW-0325">Glycoprotein</keyword>
<organism evidence="15 16">
    <name type="scientific">Basidiobolus meristosporus CBS 931.73</name>
    <dbReference type="NCBI Taxonomy" id="1314790"/>
    <lineage>
        <taxon>Eukaryota</taxon>
        <taxon>Fungi</taxon>
        <taxon>Fungi incertae sedis</taxon>
        <taxon>Zoopagomycota</taxon>
        <taxon>Entomophthoromycotina</taxon>
        <taxon>Basidiobolomycetes</taxon>
        <taxon>Basidiobolales</taxon>
        <taxon>Basidiobolaceae</taxon>
        <taxon>Basidiobolus</taxon>
    </lineage>
</organism>
<dbReference type="OrthoDB" id="771136at2759"/>
<dbReference type="InterPro" id="IPR001461">
    <property type="entry name" value="Aspartic_peptidase_A1"/>
</dbReference>
<feature type="active site" evidence="10">
    <location>
        <position position="105"/>
    </location>
</feature>
<dbReference type="PANTHER" id="PTHR47966">
    <property type="entry name" value="BETA-SITE APP-CLEAVING ENZYME, ISOFORM A-RELATED"/>
    <property type="match status" value="1"/>
</dbReference>
<evidence type="ECO:0000256" key="11">
    <source>
        <dbReference type="PIRSR" id="PIRSR601461-2"/>
    </source>
</evidence>
<dbReference type="InterPro" id="IPR001969">
    <property type="entry name" value="Aspartic_peptidase_AS"/>
</dbReference>
<evidence type="ECO:0000256" key="4">
    <source>
        <dbReference type="ARBA" id="ARBA00022670"/>
    </source>
</evidence>